<proteinExistence type="predicted"/>
<comment type="caution">
    <text evidence="1">The sequence shown here is derived from an EMBL/GenBank/DDBJ whole genome shotgun (WGS) entry which is preliminary data.</text>
</comment>
<keyword evidence="1" id="KW-0560">Oxidoreductase</keyword>
<reference evidence="2" key="1">
    <citation type="journal article" date="2019" name="Int. J. Syst. Evol. Microbiol.">
        <title>The Global Catalogue of Microorganisms (GCM) 10K type strain sequencing project: providing services to taxonomists for standard genome sequencing and annotation.</title>
        <authorList>
            <consortium name="The Broad Institute Genomics Platform"/>
            <consortium name="The Broad Institute Genome Sequencing Center for Infectious Disease"/>
            <person name="Wu L."/>
            <person name="Ma J."/>
        </authorList>
    </citation>
    <scope>NUCLEOTIDE SEQUENCE [LARGE SCALE GENOMIC DNA]</scope>
    <source>
        <strain evidence="2">CGMCC 1.12286</strain>
    </source>
</reference>
<dbReference type="GO" id="GO:0051213">
    <property type="term" value="F:dioxygenase activity"/>
    <property type="evidence" value="ECO:0007669"/>
    <property type="project" value="UniProtKB-KW"/>
</dbReference>
<dbReference type="Proteomes" id="UP001597079">
    <property type="component" value="Unassembled WGS sequence"/>
</dbReference>
<sequence length="253" mass="27842">MKLSHAQKSAFYENGFVKIPGVVPQIMVEAALRAINHSVGEGMRAEDMVTMRAQSYCKELTHAAVITDLFNRTAVPELAESILGSGQVAPAGGGQIALRFPGLQDPPGRPGGHLDGMYTPTNGVPKGTIQNFTMLVGVYLSSVRQDNAGNLTVWPGTHHLFEKYFREHGAESLLEGMPKVDMPEPTQIMVEPGDVVFAHYELAHGTAPNISPNVRYAIYFRITHAEFDRSQWQAPMHNIWMHYPGIQEAFSLS</sequence>
<protein>
    <submittedName>
        <fullName evidence="1">Phytanoyl-CoA dioxygenase family protein</fullName>
    </submittedName>
</protein>
<dbReference type="PANTHER" id="PTHR20883">
    <property type="entry name" value="PHYTANOYL-COA DIOXYGENASE DOMAIN CONTAINING 1"/>
    <property type="match status" value="1"/>
</dbReference>
<dbReference type="RefSeq" id="WP_377941309.1">
    <property type="nucleotide sequence ID" value="NZ_JBHUCX010000013.1"/>
</dbReference>
<keyword evidence="1" id="KW-0223">Dioxygenase</keyword>
<name>A0ABW4JBP5_9BACL</name>
<organism evidence="1 2">
    <name type="scientific">Alicyclobacillus fodiniaquatilis</name>
    <dbReference type="NCBI Taxonomy" id="1661150"/>
    <lineage>
        <taxon>Bacteria</taxon>
        <taxon>Bacillati</taxon>
        <taxon>Bacillota</taxon>
        <taxon>Bacilli</taxon>
        <taxon>Bacillales</taxon>
        <taxon>Alicyclobacillaceae</taxon>
        <taxon>Alicyclobacillus</taxon>
    </lineage>
</organism>
<dbReference type="Gene3D" id="2.60.120.620">
    <property type="entry name" value="q2cbj1_9rhob like domain"/>
    <property type="match status" value="1"/>
</dbReference>
<keyword evidence="2" id="KW-1185">Reference proteome</keyword>
<accession>A0ABW4JBP5</accession>
<dbReference type="InterPro" id="IPR008775">
    <property type="entry name" value="Phytyl_CoA_dOase-like"/>
</dbReference>
<dbReference type="PANTHER" id="PTHR20883:SF51">
    <property type="entry name" value="PHYTANOYL-COA HYDROXYLASE"/>
    <property type="match status" value="1"/>
</dbReference>
<gene>
    <name evidence="1" type="ORF">ACFSB2_03535</name>
</gene>
<dbReference type="Pfam" id="PF05721">
    <property type="entry name" value="PhyH"/>
    <property type="match status" value="1"/>
</dbReference>
<dbReference type="SUPFAM" id="SSF51197">
    <property type="entry name" value="Clavaminate synthase-like"/>
    <property type="match status" value="1"/>
</dbReference>
<dbReference type="EMBL" id="JBHUCX010000013">
    <property type="protein sequence ID" value="MFD1673781.1"/>
    <property type="molecule type" value="Genomic_DNA"/>
</dbReference>
<evidence type="ECO:0000313" key="1">
    <source>
        <dbReference type="EMBL" id="MFD1673781.1"/>
    </source>
</evidence>
<evidence type="ECO:0000313" key="2">
    <source>
        <dbReference type="Proteomes" id="UP001597079"/>
    </source>
</evidence>